<accession>A0A815W3R4</accession>
<comment type="caution">
    <text evidence="1">The sequence shown here is derived from an EMBL/GenBank/DDBJ whole genome shotgun (WGS) entry which is preliminary data.</text>
</comment>
<name>A0A815W3R4_9BILA</name>
<dbReference type="AlphaFoldDB" id="A0A815W3R4"/>
<dbReference type="InterPro" id="IPR027417">
    <property type="entry name" value="P-loop_NTPase"/>
</dbReference>
<proteinExistence type="predicted"/>
<reference evidence="1" key="1">
    <citation type="submission" date="2021-02" db="EMBL/GenBank/DDBJ databases">
        <authorList>
            <person name="Nowell W R."/>
        </authorList>
    </citation>
    <scope>NUCLEOTIDE SEQUENCE</scope>
</reference>
<evidence type="ECO:0000313" key="1">
    <source>
        <dbReference type="EMBL" id="CAF1538248.1"/>
    </source>
</evidence>
<protein>
    <submittedName>
        <fullName evidence="1">Uncharacterized protein</fullName>
    </submittedName>
</protein>
<dbReference type="Proteomes" id="UP000663864">
    <property type="component" value="Unassembled WGS sequence"/>
</dbReference>
<organism evidence="1 2">
    <name type="scientific">Rotaria sordida</name>
    <dbReference type="NCBI Taxonomy" id="392033"/>
    <lineage>
        <taxon>Eukaryota</taxon>
        <taxon>Metazoa</taxon>
        <taxon>Spiralia</taxon>
        <taxon>Gnathifera</taxon>
        <taxon>Rotifera</taxon>
        <taxon>Eurotatoria</taxon>
        <taxon>Bdelloidea</taxon>
        <taxon>Philodinida</taxon>
        <taxon>Philodinidae</taxon>
        <taxon>Rotaria</taxon>
    </lineage>
</organism>
<dbReference type="EMBL" id="CAJNOT010012556">
    <property type="protein sequence ID" value="CAF1538248.1"/>
    <property type="molecule type" value="Genomic_DNA"/>
</dbReference>
<gene>
    <name evidence="1" type="ORF">ZHD862_LOCUS38986</name>
</gene>
<feature type="non-terminal residue" evidence="1">
    <location>
        <position position="65"/>
    </location>
</feature>
<dbReference type="Gene3D" id="3.40.50.300">
    <property type="entry name" value="P-loop containing nucleotide triphosphate hydrolases"/>
    <property type="match status" value="1"/>
</dbReference>
<sequence>MFKVEYEICCTGATMLDEYDKHFEQDSADPVLKKHFQEVFIEELTVAESVSILRDGLKRSMESHM</sequence>
<evidence type="ECO:0000313" key="2">
    <source>
        <dbReference type="Proteomes" id="UP000663864"/>
    </source>
</evidence>